<dbReference type="Proteomes" id="UP000250003">
    <property type="component" value="Chromosome"/>
</dbReference>
<organism evidence="2 3">
    <name type="scientific">Blautia argi</name>
    <dbReference type="NCBI Taxonomy" id="1912897"/>
    <lineage>
        <taxon>Bacteria</taxon>
        <taxon>Bacillati</taxon>
        <taxon>Bacillota</taxon>
        <taxon>Clostridia</taxon>
        <taxon>Lachnospirales</taxon>
        <taxon>Lachnospiraceae</taxon>
        <taxon>Blautia</taxon>
    </lineage>
</organism>
<gene>
    <name evidence="1" type="ORF">DQQ01_03175</name>
    <name evidence="2" type="ORF">DQQ01_03180</name>
</gene>
<keyword evidence="3" id="KW-1185">Reference proteome</keyword>
<protein>
    <submittedName>
        <fullName evidence="2">Uncharacterized protein</fullName>
    </submittedName>
</protein>
<dbReference type="EMBL" id="CP030280">
    <property type="protein sequence ID" value="AWY97325.1"/>
    <property type="molecule type" value="Genomic_DNA"/>
</dbReference>
<reference evidence="2" key="2">
    <citation type="journal article" date="2019" name="Int. J. Syst. Evol. Microbiol.">
        <title>Blautia argi sp. nov., a new anaerobic bacterium isolated from dog faeces.</title>
        <authorList>
            <person name="Paek J."/>
            <person name="Shin Y."/>
            <person name="Kook J.K."/>
            <person name="Chang Y.H."/>
        </authorList>
    </citation>
    <scope>NUCLEOTIDE SEQUENCE</scope>
    <source>
        <strain evidence="2">KCTC 15426</strain>
    </source>
</reference>
<accession>A0A2Z4U8I9</accession>
<evidence type="ECO:0000313" key="1">
    <source>
        <dbReference type="EMBL" id="AWY97325.1"/>
    </source>
</evidence>
<evidence type="ECO:0000313" key="2">
    <source>
        <dbReference type="EMBL" id="AWY97326.1"/>
    </source>
</evidence>
<evidence type="ECO:0000313" key="3">
    <source>
        <dbReference type="Proteomes" id="UP000250003"/>
    </source>
</evidence>
<dbReference type="AlphaFoldDB" id="A0A2Z4U8I9"/>
<dbReference type="KEGG" id="blau:DQQ01_03175"/>
<name>A0A2Z4U8I9_9FIRM</name>
<dbReference type="RefSeq" id="WP_111918363.1">
    <property type="nucleotide sequence ID" value="NZ_CAUWHR010000018.1"/>
</dbReference>
<dbReference type="OrthoDB" id="9797806at2"/>
<reference evidence="3" key="1">
    <citation type="submission" date="2018-06" db="EMBL/GenBank/DDBJ databases">
        <title>Description of Blautia argi sp. nov., a new anaerobic isolated from dog feces.</title>
        <authorList>
            <person name="Chang Y.-H."/>
            <person name="Paek J."/>
            <person name="Shin Y."/>
        </authorList>
    </citation>
    <scope>NUCLEOTIDE SEQUENCE [LARGE SCALE GENOMIC DNA]</scope>
    <source>
        <strain evidence="3">KCTC 15426</strain>
    </source>
</reference>
<dbReference type="KEGG" id="blau:DQQ01_03180"/>
<sequence>MRKYTEQTKPHSLEIFCNCCGKQIRTDRDRIAEGVFSGHVQWGYFSEKDGEIHDFDLCEDCYDKWIASFQIPVEIKTENELL</sequence>
<proteinExistence type="predicted"/>
<dbReference type="EMBL" id="CP030280">
    <property type="protein sequence ID" value="AWY97326.1"/>
    <property type="molecule type" value="Genomic_DNA"/>
</dbReference>